<comment type="caution">
    <text evidence="1">The sequence shown here is derived from an EMBL/GenBank/DDBJ whole genome shotgun (WGS) entry which is preliminary data.</text>
</comment>
<dbReference type="RefSeq" id="WP_173769238.1">
    <property type="nucleotide sequence ID" value="NZ_JAAITS010000004.1"/>
</dbReference>
<proteinExistence type="predicted"/>
<evidence type="ECO:0000313" key="2">
    <source>
        <dbReference type="Proteomes" id="UP001644719"/>
    </source>
</evidence>
<accession>A0ABX2H2J4</accession>
<dbReference type="Proteomes" id="UP001644719">
    <property type="component" value="Unassembled WGS sequence"/>
</dbReference>
<keyword evidence="2" id="KW-1185">Reference proteome</keyword>
<gene>
    <name evidence="1" type="ORF">G5B17_02055</name>
</gene>
<sequence>MNNNEIQRYVSILLGKENVETISDLQLLFNRYDVHISRRFDAVENGEPMLYRREDLTQWAKEAFERGEKYFYCNPVDEKNPYGPLVLCKPEYKYRLLRALTEEEYNNVFSEYKEK</sequence>
<evidence type="ECO:0000313" key="1">
    <source>
        <dbReference type="EMBL" id="NSG84247.1"/>
    </source>
</evidence>
<dbReference type="EMBL" id="JAAITS010000004">
    <property type="protein sequence ID" value="NSG84247.1"/>
    <property type="molecule type" value="Genomic_DNA"/>
</dbReference>
<reference evidence="1 2" key="1">
    <citation type="journal article" date="2020" name="Cell Host Microbe">
        <title>Functional and Genomic Variation between Human-Derived Isolates of Lachnospiraceae Reveals Inter- and Intra-Species Diversity.</title>
        <authorList>
            <person name="Sorbara M.T."/>
            <person name="Littmann E.R."/>
            <person name="Fontana E."/>
            <person name="Moody T.U."/>
            <person name="Kohout C.E."/>
            <person name="Gjonbalaj M."/>
            <person name="Eaton V."/>
            <person name="Seok R."/>
            <person name="Leiner I.M."/>
            <person name="Pamer E.G."/>
        </authorList>
    </citation>
    <scope>NUCLEOTIDE SEQUENCE [LARGE SCALE GENOMIC DNA]</scope>
    <source>
        <strain evidence="1 2">MSK.17.74</strain>
    </source>
</reference>
<name>A0ABX2H2J4_9FIRM</name>
<protein>
    <submittedName>
        <fullName evidence="1">Uncharacterized protein</fullName>
    </submittedName>
</protein>
<organism evidence="1 2">
    <name type="scientific">Blautia faecis</name>
    <dbReference type="NCBI Taxonomy" id="871665"/>
    <lineage>
        <taxon>Bacteria</taxon>
        <taxon>Bacillati</taxon>
        <taxon>Bacillota</taxon>
        <taxon>Clostridia</taxon>
        <taxon>Lachnospirales</taxon>
        <taxon>Lachnospiraceae</taxon>
        <taxon>Blautia</taxon>
    </lineage>
</organism>